<reference evidence="7" key="1">
    <citation type="submission" date="2023-08" db="EMBL/GenBank/DDBJ databases">
        <authorList>
            <person name="Alioto T."/>
            <person name="Alioto T."/>
            <person name="Gomez Garrido J."/>
        </authorList>
    </citation>
    <scope>NUCLEOTIDE SEQUENCE</scope>
</reference>
<evidence type="ECO:0000259" key="6">
    <source>
        <dbReference type="Pfam" id="PF01869"/>
    </source>
</evidence>
<dbReference type="GO" id="GO:0045127">
    <property type="term" value="F:N-acetylglucosamine kinase activity"/>
    <property type="evidence" value="ECO:0007669"/>
    <property type="project" value="UniProtKB-EC"/>
</dbReference>
<dbReference type="SUPFAM" id="SSF53067">
    <property type="entry name" value="Actin-like ATPase domain"/>
    <property type="match status" value="2"/>
</dbReference>
<protein>
    <recommendedName>
        <fullName evidence="3">N-acetyl-D-glucosamine kinase</fullName>
        <ecNumber evidence="2">2.7.1.59</ecNumber>
    </recommendedName>
    <alternativeName>
        <fullName evidence="4">GlcNAc kinase</fullName>
    </alternativeName>
</protein>
<accession>A0AA36FB85</accession>
<keyword evidence="8" id="KW-1185">Reference proteome</keyword>
<evidence type="ECO:0000313" key="7">
    <source>
        <dbReference type="EMBL" id="CAI9732651.1"/>
    </source>
</evidence>
<keyword evidence="5" id="KW-0812">Transmembrane</keyword>
<dbReference type="Gene3D" id="3.30.420.40">
    <property type="match status" value="1"/>
</dbReference>
<dbReference type="Pfam" id="PF01869">
    <property type="entry name" value="BcrAD_BadFG"/>
    <property type="match status" value="1"/>
</dbReference>
<feature type="transmembrane region" description="Helical" evidence="5">
    <location>
        <begin position="324"/>
        <end position="345"/>
    </location>
</feature>
<dbReference type="EC" id="2.7.1.59" evidence="2"/>
<dbReference type="Proteomes" id="UP001162480">
    <property type="component" value="Chromosome 14"/>
</dbReference>
<gene>
    <name evidence="7" type="ORF">OCTVUL_1B000131</name>
</gene>
<dbReference type="InterPro" id="IPR043129">
    <property type="entry name" value="ATPase_NBD"/>
</dbReference>
<dbReference type="EMBL" id="OX597827">
    <property type="protein sequence ID" value="CAI9732651.1"/>
    <property type="molecule type" value="Genomic_DNA"/>
</dbReference>
<evidence type="ECO:0000256" key="2">
    <source>
        <dbReference type="ARBA" id="ARBA00012122"/>
    </source>
</evidence>
<name>A0AA36FB85_OCTVU</name>
<dbReference type="SUPFAM" id="SSF53448">
    <property type="entry name" value="Nucleotide-diphospho-sugar transferases"/>
    <property type="match status" value="1"/>
</dbReference>
<evidence type="ECO:0000256" key="5">
    <source>
        <dbReference type="SAM" id="Phobius"/>
    </source>
</evidence>
<evidence type="ECO:0000256" key="4">
    <source>
        <dbReference type="ARBA" id="ARBA00031123"/>
    </source>
</evidence>
<dbReference type="AlphaFoldDB" id="A0AA36FB85"/>
<keyword evidence="5" id="KW-0472">Membrane</keyword>
<dbReference type="PANTHER" id="PTHR12862:SF0">
    <property type="entry name" value="N-ACETYL-D-GLUCOSAMINE KINASE"/>
    <property type="match status" value="1"/>
</dbReference>
<feature type="domain" description="ATPase BadF/BadG/BcrA/BcrD type" evidence="6">
    <location>
        <begin position="9"/>
        <end position="175"/>
    </location>
</feature>
<dbReference type="InterPro" id="IPR002731">
    <property type="entry name" value="ATPase_BadF"/>
</dbReference>
<sequence>MSENVYFAGIEGGATQSKAILLDANGKILAEADGPGTNQYLIGLDECLKRVECMISELKEKAGLKPDLKLKSLGLSLSGGDELEIQQELKSRFTKNYSHLSEGLYCCSDTECAFYTVSDKGGVILIAGTGSNCQLINSDGSQHRCGGWGHLIGDEGSAYWISLLAIKTIYDHEDNFVLCPYDISYTKEAIFRHFKISNKAQLLDYLYPKFEKANIARLCLEIVKGANDHKDALCLHLFKECGKILAAHVNAIGPKINKDLLKCSDGLQIVCVGSIWKSWKFLEEGFVAELRSVQSKQQIISKVSMLQLRGIHGRLPHSMKRLRISVRSLIVFVLVVFVFFLWFTVDPHVTHSHKRLNASAAEVDLRLIVIVYDRAESLKKCLDSLNHVDYLSDTVHIDVWIDRSVSGGIDDLTYVAAQSFIFDHGTYEVHAHTKHVGIYGQWIDTWHPRKDSEEIAVIIEDDVNMSPFFYRYLKAAHKKYKNYGSINGFALQGISIKHGGGTGYLSAPHGNLVFLYPILGTWAFSPKVNNWRAFVEWFHTNSPNPKFIPSVPNILPTTWYRRGMNRGGNINPKVWSMWHIYYSYLNKEVTLYKNSPDKKSFSINRKEKGLHYGTSNKSLDPIITTWNNSYINFPDKPIILNIRGKVAQNVQLAWKPN</sequence>
<evidence type="ECO:0000313" key="8">
    <source>
        <dbReference type="Proteomes" id="UP001162480"/>
    </source>
</evidence>
<proteinExistence type="inferred from homology"/>
<evidence type="ECO:0000256" key="1">
    <source>
        <dbReference type="ARBA" id="ARBA00006198"/>
    </source>
</evidence>
<keyword evidence="5" id="KW-1133">Transmembrane helix</keyword>
<evidence type="ECO:0000256" key="3">
    <source>
        <dbReference type="ARBA" id="ARBA00014974"/>
    </source>
</evidence>
<dbReference type="InterPro" id="IPR039758">
    <property type="entry name" value="NAGK-like"/>
</dbReference>
<dbReference type="InterPro" id="IPR029044">
    <property type="entry name" value="Nucleotide-diphossugar_trans"/>
</dbReference>
<organism evidence="7 8">
    <name type="scientific">Octopus vulgaris</name>
    <name type="common">Common octopus</name>
    <dbReference type="NCBI Taxonomy" id="6645"/>
    <lineage>
        <taxon>Eukaryota</taxon>
        <taxon>Metazoa</taxon>
        <taxon>Spiralia</taxon>
        <taxon>Lophotrochozoa</taxon>
        <taxon>Mollusca</taxon>
        <taxon>Cephalopoda</taxon>
        <taxon>Coleoidea</taxon>
        <taxon>Octopodiformes</taxon>
        <taxon>Octopoda</taxon>
        <taxon>Incirrata</taxon>
        <taxon>Octopodidae</taxon>
        <taxon>Octopus</taxon>
    </lineage>
</organism>
<dbReference type="CDD" id="cd24078">
    <property type="entry name" value="ASKHA_NBD_NAGK_meta"/>
    <property type="match status" value="1"/>
</dbReference>
<dbReference type="PANTHER" id="PTHR12862">
    <property type="entry name" value="BADF TYPE ATPASE DOMAIN-CONTAINING PROTEIN"/>
    <property type="match status" value="1"/>
</dbReference>
<comment type="similarity">
    <text evidence="1">Belongs to the eukaryotic-type N-acetylglucosamine kinase family.</text>
</comment>
<dbReference type="Gene3D" id="3.90.550.10">
    <property type="entry name" value="Spore Coat Polysaccharide Biosynthesis Protein SpsA, Chain A"/>
    <property type="match status" value="1"/>
</dbReference>